<gene>
    <name evidence="1" type="ORF">IWW38_000896</name>
</gene>
<dbReference type="Proteomes" id="UP001139981">
    <property type="component" value="Unassembled WGS sequence"/>
</dbReference>
<keyword evidence="2" id="KW-1185">Reference proteome</keyword>
<sequence>MLQPGRLFTLLVLALTARLSAAYEDVELVPGRHYKAREVRPVHNLVRKYMRYSTAASSFVDIAHGWTSCGLACNSPDVQDVALNLTWHVDVPLSDGLIGIHTHDKEIVVAWAGTHRYRALLTDMSVMTVPYMGTAGNVHSGFLDSVRGVSKVVESHLRRLMADYPDYMVVFTGHSKGGAEAALGALDLVRRIDGLKPRVRVWTFGEPRLGDIQFANIYNRELGAITYRVTSAADPVVAMPPRFLFDYCHHNLEIWISSAEGDIYVGQNYAECAEDPLASSSVDFYDRSILWHKNYLGLPPPDHAEAEFSW</sequence>
<proteinExistence type="predicted"/>
<evidence type="ECO:0000313" key="2">
    <source>
        <dbReference type="Proteomes" id="UP001139981"/>
    </source>
</evidence>
<evidence type="ECO:0000313" key="1">
    <source>
        <dbReference type="EMBL" id="KAJ2899652.1"/>
    </source>
</evidence>
<dbReference type="EMBL" id="JANBVB010000021">
    <property type="protein sequence ID" value="KAJ2899652.1"/>
    <property type="molecule type" value="Genomic_DNA"/>
</dbReference>
<accession>A0ACC1M7R8</accession>
<protein>
    <submittedName>
        <fullName evidence="1">Uncharacterized protein</fullName>
    </submittedName>
</protein>
<reference evidence="1" key="1">
    <citation type="submission" date="2022-07" db="EMBL/GenBank/DDBJ databases">
        <title>Phylogenomic reconstructions and comparative analyses of Kickxellomycotina fungi.</title>
        <authorList>
            <person name="Reynolds N.K."/>
            <person name="Stajich J.E."/>
            <person name="Barry K."/>
            <person name="Grigoriev I.V."/>
            <person name="Crous P."/>
            <person name="Smith M.E."/>
        </authorList>
    </citation>
    <scope>NUCLEOTIDE SEQUENCE</scope>
    <source>
        <strain evidence="1">CBS 190363</strain>
    </source>
</reference>
<organism evidence="1 2">
    <name type="scientific">Coemansia aciculifera</name>
    <dbReference type="NCBI Taxonomy" id="417176"/>
    <lineage>
        <taxon>Eukaryota</taxon>
        <taxon>Fungi</taxon>
        <taxon>Fungi incertae sedis</taxon>
        <taxon>Zoopagomycota</taxon>
        <taxon>Kickxellomycotina</taxon>
        <taxon>Kickxellomycetes</taxon>
        <taxon>Kickxellales</taxon>
        <taxon>Kickxellaceae</taxon>
        <taxon>Coemansia</taxon>
    </lineage>
</organism>
<comment type="caution">
    <text evidence="1">The sequence shown here is derived from an EMBL/GenBank/DDBJ whole genome shotgun (WGS) entry which is preliminary data.</text>
</comment>
<name>A0ACC1M7R8_9FUNG</name>